<dbReference type="PANTHER" id="PTHR33048">
    <property type="entry name" value="PTH11-LIKE INTEGRAL MEMBRANE PROTEIN (AFU_ORTHOLOGUE AFUA_5G11245)"/>
    <property type="match status" value="1"/>
</dbReference>
<accession>A0A2V1ECS4</accession>
<dbReference type="OrthoDB" id="5331848at2759"/>
<dbReference type="PANTHER" id="PTHR33048:SF155">
    <property type="entry name" value="INTEGRAL MEMBRANE PROTEIN"/>
    <property type="match status" value="1"/>
</dbReference>
<evidence type="ECO:0000256" key="2">
    <source>
        <dbReference type="ARBA" id="ARBA00022692"/>
    </source>
</evidence>
<feature type="transmembrane region" description="Helical" evidence="6">
    <location>
        <begin position="220"/>
        <end position="239"/>
    </location>
</feature>
<comment type="similarity">
    <text evidence="5">Belongs to the SAT4 family.</text>
</comment>
<keyword evidence="4 6" id="KW-0472">Membrane</keyword>
<feature type="transmembrane region" description="Helical" evidence="6">
    <location>
        <begin position="56"/>
        <end position="81"/>
    </location>
</feature>
<keyword evidence="9" id="KW-1185">Reference proteome</keyword>
<evidence type="ECO:0000256" key="4">
    <source>
        <dbReference type="ARBA" id="ARBA00023136"/>
    </source>
</evidence>
<evidence type="ECO:0000313" key="8">
    <source>
        <dbReference type="EMBL" id="PVI08126.1"/>
    </source>
</evidence>
<feature type="transmembrane region" description="Helical" evidence="6">
    <location>
        <begin position="26"/>
        <end position="44"/>
    </location>
</feature>
<feature type="transmembrane region" description="Helical" evidence="6">
    <location>
        <begin position="182"/>
        <end position="208"/>
    </location>
</feature>
<proteinExistence type="inferred from homology"/>
<name>A0A2V1ECS4_9PLEO</name>
<protein>
    <recommendedName>
        <fullName evidence="7">Rhodopsin domain-containing protein</fullName>
    </recommendedName>
</protein>
<organism evidence="8 9">
    <name type="scientific">Periconia macrospinosa</name>
    <dbReference type="NCBI Taxonomy" id="97972"/>
    <lineage>
        <taxon>Eukaryota</taxon>
        <taxon>Fungi</taxon>
        <taxon>Dikarya</taxon>
        <taxon>Ascomycota</taxon>
        <taxon>Pezizomycotina</taxon>
        <taxon>Dothideomycetes</taxon>
        <taxon>Pleosporomycetidae</taxon>
        <taxon>Pleosporales</taxon>
        <taxon>Massarineae</taxon>
        <taxon>Periconiaceae</taxon>
        <taxon>Periconia</taxon>
    </lineage>
</organism>
<dbReference type="EMBL" id="KZ805301">
    <property type="protein sequence ID" value="PVI08126.1"/>
    <property type="molecule type" value="Genomic_DNA"/>
</dbReference>
<keyword evidence="2 6" id="KW-0812">Transmembrane</keyword>
<evidence type="ECO:0000256" key="6">
    <source>
        <dbReference type="SAM" id="Phobius"/>
    </source>
</evidence>
<evidence type="ECO:0000256" key="3">
    <source>
        <dbReference type="ARBA" id="ARBA00022989"/>
    </source>
</evidence>
<evidence type="ECO:0000313" key="9">
    <source>
        <dbReference type="Proteomes" id="UP000244855"/>
    </source>
</evidence>
<feature type="transmembrane region" description="Helical" evidence="6">
    <location>
        <begin position="137"/>
        <end position="162"/>
    </location>
</feature>
<dbReference type="STRING" id="97972.A0A2V1ECS4"/>
<reference evidence="8 9" key="1">
    <citation type="journal article" date="2018" name="Sci. Rep.">
        <title>Comparative genomics provides insights into the lifestyle and reveals functional heterogeneity of dark septate endophytic fungi.</title>
        <authorList>
            <person name="Knapp D.G."/>
            <person name="Nemeth J.B."/>
            <person name="Barry K."/>
            <person name="Hainaut M."/>
            <person name="Henrissat B."/>
            <person name="Johnson J."/>
            <person name="Kuo A."/>
            <person name="Lim J.H.P."/>
            <person name="Lipzen A."/>
            <person name="Nolan M."/>
            <person name="Ohm R.A."/>
            <person name="Tamas L."/>
            <person name="Grigoriev I.V."/>
            <person name="Spatafora J.W."/>
            <person name="Nagy L.G."/>
            <person name="Kovacs G.M."/>
        </authorList>
    </citation>
    <scope>NUCLEOTIDE SEQUENCE [LARGE SCALE GENOMIC DNA]</scope>
    <source>
        <strain evidence="8 9">DSE2036</strain>
    </source>
</reference>
<dbReference type="InterPro" id="IPR052337">
    <property type="entry name" value="SAT4-like"/>
</dbReference>
<dbReference type="Proteomes" id="UP000244855">
    <property type="component" value="Unassembled WGS sequence"/>
</dbReference>
<dbReference type="InterPro" id="IPR049326">
    <property type="entry name" value="Rhodopsin_dom_fungi"/>
</dbReference>
<dbReference type="Pfam" id="PF20684">
    <property type="entry name" value="Fung_rhodopsin"/>
    <property type="match status" value="1"/>
</dbReference>
<sequence>MANDLPSLPPKPADGDVNNGTTLNGLFWFFTAFTTIICICRLYSRRYLTRELGLEDAIIVFSLVLLYLQNVTVSIAVHYGLGRHGYYIIVNDGPMSVSNVIKWQVWGEPVAIFGASIPKIAVTMLIIRIVNPHQLVAAFLWTLNITLNLMSVACVVTTFVQCKPTSFYWTRTGDGTCWDPRIVANLALATGSVSAFVDFALALYPVTVLRGLQMPLHRKLGVMILLGFGCFAGVASVIRTTKLSKLGSTEDMTWSFWTLVLWVAIENSIITICACVPFLRPIAKKIGGGSFGSTFRSLFSSENKTGKHTDGLRDNSYPLKQREGKFVKIGGRQIDAYDSRTNLSHGIKATTDVDGDDFKATTISVDGLSERS</sequence>
<evidence type="ECO:0000256" key="1">
    <source>
        <dbReference type="ARBA" id="ARBA00004141"/>
    </source>
</evidence>
<evidence type="ECO:0000256" key="5">
    <source>
        <dbReference type="ARBA" id="ARBA00038359"/>
    </source>
</evidence>
<keyword evidence="3 6" id="KW-1133">Transmembrane helix</keyword>
<feature type="transmembrane region" description="Helical" evidence="6">
    <location>
        <begin position="259"/>
        <end position="279"/>
    </location>
</feature>
<gene>
    <name evidence="8" type="ORF">DM02DRAFT_648190</name>
</gene>
<comment type="subcellular location">
    <subcellularLocation>
        <location evidence="1">Membrane</location>
        <topology evidence="1">Multi-pass membrane protein</topology>
    </subcellularLocation>
</comment>
<evidence type="ECO:0000259" key="7">
    <source>
        <dbReference type="Pfam" id="PF20684"/>
    </source>
</evidence>
<dbReference type="GO" id="GO:0016020">
    <property type="term" value="C:membrane"/>
    <property type="evidence" value="ECO:0007669"/>
    <property type="project" value="UniProtKB-SubCell"/>
</dbReference>
<feature type="domain" description="Rhodopsin" evidence="7">
    <location>
        <begin position="41"/>
        <end position="284"/>
    </location>
</feature>
<feature type="transmembrane region" description="Helical" evidence="6">
    <location>
        <begin position="110"/>
        <end position="130"/>
    </location>
</feature>
<dbReference type="AlphaFoldDB" id="A0A2V1ECS4"/>